<dbReference type="Proteomes" id="UP000215509">
    <property type="component" value="Unassembled WGS sequence"/>
</dbReference>
<keyword evidence="2" id="KW-0812">Transmembrane</keyword>
<keyword evidence="2" id="KW-0472">Membrane</keyword>
<evidence type="ECO:0000313" key="4">
    <source>
        <dbReference type="Proteomes" id="UP000215509"/>
    </source>
</evidence>
<feature type="compositionally biased region" description="Low complexity" evidence="1">
    <location>
        <begin position="107"/>
        <end position="126"/>
    </location>
</feature>
<feature type="compositionally biased region" description="Low complexity" evidence="1">
    <location>
        <begin position="148"/>
        <end position="163"/>
    </location>
</feature>
<proteinExistence type="predicted"/>
<feature type="transmembrane region" description="Helical" evidence="2">
    <location>
        <begin position="7"/>
        <end position="29"/>
    </location>
</feature>
<sequence>MKGMAWLIKLIMSALITSMVCIASTFWVINTYVDMVLEQYQLKTTVQSTPSWSQLVGRLTQQLSMPKADSRSVALGEKTPKDQAVTGAISPDGSITVPSGAGGGSGSSSAGAGSTGSESPATTPTGKEGTPADKNPPEDAIAVFGHQSGQSGSSTGSGSSSASDADKRVVVSGEDFTKKKDQLTNEEKNKIFNLLMTRVPQDEMQRISRLMEDGITAAELKEIEQVLQKYLKPEEYTQLLSMIKPS</sequence>
<evidence type="ECO:0000256" key="1">
    <source>
        <dbReference type="SAM" id="MobiDB-lite"/>
    </source>
</evidence>
<dbReference type="RefSeq" id="WP_094016666.1">
    <property type="nucleotide sequence ID" value="NZ_NMQW01000029.1"/>
</dbReference>
<comment type="caution">
    <text evidence="3">The sequence shown here is derived from an EMBL/GenBank/DDBJ whole genome shotgun (WGS) entry which is preliminary data.</text>
</comment>
<evidence type="ECO:0008006" key="5">
    <source>
        <dbReference type="Google" id="ProtNLM"/>
    </source>
</evidence>
<reference evidence="3 4" key="1">
    <citation type="submission" date="2017-07" db="EMBL/GenBank/DDBJ databases">
        <title>Genome sequencing and assembly of Paenibacillus rigui.</title>
        <authorList>
            <person name="Mayilraj S."/>
        </authorList>
    </citation>
    <scope>NUCLEOTIDE SEQUENCE [LARGE SCALE GENOMIC DNA]</scope>
    <source>
        <strain evidence="3 4">JCM 16352</strain>
    </source>
</reference>
<feature type="region of interest" description="Disordered" evidence="1">
    <location>
        <begin position="67"/>
        <end position="168"/>
    </location>
</feature>
<organism evidence="3 4">
    <name type="scientific">Paenibacillus rigui</name>
    <dbReference type="NCBI Taxonomy" id="554312"/>
    <lineage>
        <taxon>Bacteria</taxon>
        <taxon>Bacillati</taxon>
        <taxon>Bacillota</taxon>
        <taxon>Bacilli</taxon>
        <taxon>Bacillales</taxon>
        <taxon>Paenibacillaceae</taxon>
        <taxon>Paenibacillus</taxon>
    </lineage>
</organism>
<evidence type="ECO:0000256" key="2">
    <source>
        <dbReference type="SAM" id="Phobius"/>
    </source>
</evidence>
<gene>
    <name evidence="3" type="ORF">CF651_20115</name>
</gene>
<name>A0A229UM51_9BACL</name>
<dbReference type="EMBL" id="NMQW01000029">
    <property type="protein sequence ID" value="OXM84547.1"/>
    <property type="molecule type" value="Genomic_DNA"/>
</dbReference>
<keyword evidence="4" id="KW-1185">Reference proteome</keyword>
<keyword evidence="2" id="KW-1133">Transmembrane helix</keyword>
<dbReference type="AlphaFoldDB" id="A0A229UM51"/>
<protein>
    <recommendedName>
        <fullName evidence="5">Spore coat protein</fullName>
    </recommendedName>
</protein>
<evidence type="ECO:0000313" key="3">
    <source>
        <dbReference type="EMBL" id="OXM84547.1"/>
    </source>
</evidence>
<accession>A0A229UM51</accession>
<dbReference type="OrthoDB" id="2662662at2"/>